<reference evidence="1 2" key="1">
    <citation type="submission" date="2020-08" db="EMBL/GenBank/DDBJ databases">
        <title>Genomic Encyclopedia of Type Strains, Phase IV (KMG-IV): sequencing the most valuable type-strain genomes for metagenomic binning, comparative biology and taxonomic classification.</title>
        <authorList>
            <person name="Goeker M."/>
        </authorList>
    </citation>
    <scope>NUCLEOTIDE SEQUENCE [LARGE SCALE GENOMIC DNA]</scope>
    <source>
        <strain evidence="1 2">DSM 22071</strain>
    </source>
</reference>
<keyword evidence="2" id="KW-1185">Reference proteome</keyword>
<comment type="caution">
    <text evidence="1">The sequence shown here is derived from an EMBL/GenBank/DDBJ whole genome shotgun (WGS) entry which is preliminary data.</text>
</comment>
<dbReference type="RefSeq" id="WP_183730625.1">
    <property type="nucleotide sequence ID" value="NZ_JACHID010000004.1"/>
</dbReference>
<sequence length="338" mass="38706">MDFSQLDEYIRGSRLLGQQGFTNQQTHISSVYIGQNRVIKIKKPVNLGFVDYSTLQRRKHFCEQEVLLNRRMSHGIYMGVSSLHQVGDAVFLDHQSSEACEYAVIMNRIPEDLLLDKLIFMSVSPGHLLDGIIEKLTTFYLEAENGPNIAYHGNFSGIRKKTDDNFCIISHHVGLTLSQEEYDTLVIVTDALYKKLGSAFDQRADGGRVRDCHGDLRLEHLCYMDGAIHAIDCIEFSESLRCCDILNDLAFLLMDMDYLGFTEFSAYLERRMLEALGEEGGSQLVAFYKLYRAMVRAKVEGLTIQDEYIPQEEKDKGLRRARRYIELALHYGDEMARL</sequence>
<dbReference type="PANTHER" id="PTHR43883">
    <property type="entry name" value="SLR0207 PROTEIN"/>
    <property type="match status" value="1"/>
</dbReference>
<dbReference type="AlphaFoldDB" id="A0A7W7Y3Z9"/>
<dbReference type="EMBL" id="JACHID010000004">
    <property type="protein sequence ID" value="MBB5021619.1"/>
    <property type="molecule type" value="Genomic_DNA"/>
</dbReference>
<dbReference type="SUPFAM" id="SSF56112">
    <property type="entry name" value="Protein kinase-like (PK-like)"/>
    <property type="match status" value="1"/>
</dbReference>
<accession>A0A7W7Y3Z9</accession>
<proteinExistence type="predicted"/>
<dbReference type="PANTHER" id="PTHR43883:SF1">
    <property type="entry name" value="GLUCONOKINASE"/>
    <property type="match status" value="1"/>
</dbReference>
<evidence type="ECO:0000313" key="2">
    <source>
        <dbReference type="Proteomes" id="UP000528322"/>
    </source>
</evidence>
<evidence type="ECO:0008006" key="3">
    <source>
        <dbReference type="Google" id="ProtNLM"/>
    </source>
</evidence>
<protein>
    <recommendedName>
        <fullName evidence="3">Aminoglycoside phosphotransferase domain-containing protein</fullName>
    </recommendedName>
</protein>
<evidence type="ECO:0000313" key="1">
    <source>
        <dbReference type="EMBL" id="MBB5021619.1"/>
    </source>
</evidence>
<name>A0A7W7Y3Z9_9BACT</name>
<dbReference type="InterPro" id="IPR011009">
    <property type="entry name" value="Kinase-like_dom_sf"/>
</dbReference>
<dbReference type="Proteomes" id="UP000528322">
    <property type="component" value="Unassembled WGS sequence"/>
</dbReference>
<organism evidence="1 2">
    <name type="scientific">Desulfurispira natronophila</name>
    <dbReference type="NCBI Taxonomy" id="682562"/>
    <lineage>
        <taxon>Bacteria</taxon>
        <taxon>Pseudomonadati</taxon>
        <taxon>Chrysiogenota</taxon>
        <taxon>Chrysiogenia</taxon>
        <taxon>Chrysiogenales</taxon>
        <taxon>Chrysiogenaceae</taxon>
        <taxon>Desulfurispira</taxon>
    </lineage>
</organism>
<dbReference type="InterPro" id="IPR052732">
    <property type="entry name" value="Cell-binding_unc_protein"/>
</dbReference>
<gene>
    <name evidence="1" type="ORF">HNR37_000931</name>
</gene>